<keyword evidence="2" id="KW-1185">Reference proteome</keyword>
<proteinExistence type="predicted"/>
<name>A0ABS1CVN3_9PROT</name>
<dbReference type="EMBL" id="NRSG01000038">
    <property type="protein sequence ID" value="MBK1658102.1"/>
    <property type="molecule type" value="Genomic_DNA"/>
</dbReference>
<dbReference type="SUPFAM" id="SSF53448">
    <property type="entry name" value="Nucleotide-diphospho-sugar transferases"/>
    <property type="match status" value="1"/>
</dbReference>
<evidence type="ECO:0000313" key="1">
    <source>
        <dbReference type="EMBL" id="MBK1658102.1"/>
    </source>
</evidence>
<organism evidence="1 2">
    <name type="scientific">Paracraurococcus ruber</name>
    <dbReference type="NCBI Taxonomy" id="77675"/>
    <lineage>
        <taxon>Bacteria</taxon>
        <taxon>Pseudomonadati</taxon>
        <taxon>Pseudomonadota</taxon>
        <taxon>Alphaproteobacteria</taxon>
        <taxon>Acetobacterales</taxon>
        <taxon>Roseomonadaceae</taxon>
        <taxon>Paracraurococcus</taxon>
    </lineage>
</organism>
<dbReference type="RefSeq" id="WP_133218994.1">
    <property type="nucleotide sequence ID" value="NZ_NRSG01000038.1"/>
</dbReference>
<gene>
    <name evidence="1" type="ORF">CKO45_07655</name>
</gene>
<dbReference type="Gene3D" id="3.90.550.10">
    <property type="entry name" value="Spore Coat Polysaccharide Biosynthesis Protein SpsA, Chain A"/>
    <property type="match status" value="1"/>
</dbReference>
<dbReference type="InterPro" id="IPR029044">
    <property type="entry name" value="Nucleotide-diphossugar_trans"/>
</dbReference>
<evidence type="ECO:0000313" key="2">
    <source>
        <dbReference type="Proteomes" id="UP000697995"/>
    </source>
</evidence>
<evidence type="ECO:0008006" key="3">
    <source>
        <dbReference type="Google" id="ProtNLM"/>
    </source>
</evidence>
<accession>A0ABS1CVN3</accession>
<dbReference type="Proteomes" id="UP000697995">
    <property type="component" value="Unassembled WGS sequence"/>
</dbReference>
<sequence>MPSATTTSSAKGTAGSILVTGSDDAFFPFARDLIESLLAGGANDRSIGFLDLGLAPDQRHWLEGRGVLVRAPQTRLRHRQRPDRGLARMGYLARPFLREVFPDFGLYVWLDADTWLQDVAALQALEDGAWAKGAAMVRQDDPAYRFWPWLIAWQFKHFIRGYGLGNGLRLGLRAHINNGVFAMAAQAPHWDAWCRRYQSAIDRTGDDAPHDQFGLNAAIYLDRLPATFLPATCNWICNLATPMWDATAGRFCAPYPPHAPIGVLHLAGPAKANSFDIRTTSGSTWHGPLRYGARHGRTVG</sequence>
<protein>
    <recommendedName>
        <fullName evidence="3">Glycosyltransferase</fullName>
    </recommendedName>
</protein>
<reference evidence="1 2" key="1">
    <citation type="journal article" date="2020" name="Microorganisms">
        <title>Osmotic Adaptation and Compatible Solute Biosynthesis of Phototrophic Bacteria as Revealed from Genome Analyses.</title>
        <authorList>
            <person name="Imhoff J.F."/>
            <person name="Rahn T."/>
            <person name="Kunzel S."/>
            <person name="Keller A."/>
            <person name="Neulinger S.C."/>
        </authorList>
    </citation>
    <scope>NUCLEOTIDE SEQUENCE [LARGE SCALE GENOMIC DNA]</scope>
    <source>
        <strain evidence="1 2">DSM 15382</strain>
    </source>
</reference>
<comment type="caution">
    <text evidence="1">The sequence shown here is derived from an EMBL/GenBank/DDBJ whole genome shotgun (WGS) entry which is preliminary data.</text>
</comment>